<comment type="caution">
    <text evidence="1">The sequence shown here is derived from an EMBL/GenBank/DDBJ whole genome shotgun (WGS) entry which is preliminary data.</text>
</comment>
<name>A0A366M7E3_9ACTN</name>
<dbReference type="EMBL" id="QMEY01000001">
    <property type="protein sequence ID" value="RBQ21753.1"/>
    <property type="molecule type" value="Genomic_DNA"/>
</dbReference>
<keyword evidence="2" id="KW-1185">Reference proteome</keyword>
<dbReference type="SUPFAM" id="SSF142906">
    <property type="entry name" value="YjbR-like"/>
    <property type="match status" value="1"/>
</dbReference>
<dbReference type="Gene3D" id="3.90.1150.30">
    <property type="match status" value="1"/>
</dbReference>
<keyword evidence="1" id="KW-0238">DNA-binding</keyword>
<evidence type="ECO:0000313" key="2">
    <source>
        <dbReference type="Proteomes" id="UP000253303"/>
    </source>
</evidence>
<dbReference type="AlphaFoldDB" id="A0A366M7E3"/>
<dbReference type="Pfam" id="PF04237">
    <property type="entry name" value="YjbR"/>
    <property type="match status" value="1"/>
</dbReference>
<accession>A0A366M7E3</accession>
<reference evidence="1 2" key="1">
    <citation type="submission" date="2018-06" db="EMBL/GenBank/DDBJ databases">
        <title>Sphaerisporangium craniellae sp. nov., isolated from a marine sponge in the South China Sea.</title>
        <authorList>
            <person name="Li L."/>
        </authorList>
    </citation>
    <scope>NUCLEOTIDE SEQUENCE [LARGE SCALE GENOMIC DNA]</scope>
    <source>
        <strain evidence="1 2">LHW63015</strain>
    </source>
</reference>
<dbReference type="InterPro" id="IPR058532">
    <property type="entry name" value="YjbR/MT2646/Rv2570-like"/>
</dbReference>
<evidence type="ECO:0000313" key="1">
    <source>
        <dbReference type="EMBL" id="RBQ21753.1"/>
    </source>
</evidence>
<dbReference type="GO" id="GO:0003677">
    <property type="term" value="F:DNA binding"/>
    <property type="evidence" value="ECO:0007669"/>
    <property type="project" value="UniProtKB-KW"/>
</dbReference>
<sequence length="111" mass="12670">MTTVDDVRSIALSLPETTEKLAWGLPTFRVRNKIFASIGDDDEAIGIAIPRPERTHLLAAEPTKFYIRQGHDDNYNWMRVRLGAVDQAELRELLTDAWRLKAPKRLIALLD</sequence>
<dbReference type="OrthoDB" id="8479417at2"/>
<dbReference type="InterPro" id="IPR038056">
    <property type="entry name" value="YjbR-like_sf"/>
</dbReference>
<proteinExistence type="predicted"/>
<dbReference type="RefSeq" id="WP_113978709.1">
    <property type="nucleotide sequence ID" value="NZ_QMEY01000001.1"/>
</dbReference>
<gene>
    <name evidence="1" type="ORF">DP939_03395</name>
</gene>
<organism evidence="1 2">
    <name type="scientific">Spongiactinospora rosea</name>
    <dbReference type="NCBI Taxonomy" id="2248750"/>
    <lineage>
        <taxon>Bacteria</taxon>
        <taxon>Bacillati</taxon>
        <taxon>Actinomycetota</taxon>
        <taxon>Actinomycetes</taxon>
        <taxon>Streptosporangiales</taxon>
        <taxon>Streptosporangiaceae</taxon>
        <taxon>Spongiactinospora</taxon>
    </lineage>
</organism>
<protein>
    <submittedName>
        <fullName evidence="1">MmcQ/YjbR family DNA-binding protein</fullName>
    </submittedName>
</protein>
<dbReference type="Proteomes" id="UP000253303">
    <property type="component" value="Unassembled WGS sequence"/>
</dbReference>